<dbReference type="Proteomes" id="UP000247515">
    <property type="component" value="Unassembled WGS sequence"/>
</dbReference>
<evidence type="ECO:0000256" key="1">
    <source>
        <dbReference type="ARBA" id="ARBA00038310"/>
    </source>
</evidence>
<keyword evidence="6" id="KW-1185">Reference proteome</keyword>
<dbReference type="AlphaFoldDB" id="A0AAQ1GKG8"/>
<dbReference type="Gene3D" id="3.20.20.140">
    <property type="entry name" value="Metal-dependent hydrolases"/>
    <property type="match status" value="1"/>
</dbReference>
<evidence type="ECO:0000313" key="5">
    <source>
        <dbReference type="Proteomes" id="UP000183529"/>
    </source>
</evidence>
<keyword evidence="4" id="KW-0378">Hydrolase</keyword>
<dbReference type="EMBL" id="QJJV01000019">
    <property type="protein sequence ID" value="PXX11574.1"/>
    <property type="molecule type" value="Genomic_DNA"/>
</dbReference>
<comment type="caution">
    <text evidence="4">The sequence shown here is derived from an EMBL/GenBank/DDBJ whole genome shotgun (WGS) entry which is preliminary data.</text>
</comment>
<dbReference type="PANTHER" id="PTHR43569:SF2">
    <property type="entry name" value="AMIDOHYDROLASE-RELATED DOMAIN-CONTAINING PROTEIN"/>
    <property type="match status" value="1"/>
</dbReference>
<evidence type="ECO:0000313" key="6">
    <source>
        <dbReference type="Proteomes" id="UP000247515"/>
    </source>
</evidence>
<dbReference type="Proteomes" id="UP000183529">
    <property type="component" value="Unassembled WGS sequence"/>
</dbReference>
<dbReference type="InterPro" id="IPR006680">
    <property type="entry name" value="Amidohydro-rel"/>
</dbReference>
<gene>
    <name evidence="3" type="ORF">C7400_119141</name>
    <name evidence="4" type="ORF">SAMN05216550_11618</name>
</gene>
<protein>
    <submittedName>
        <fullName evidence="4">Predicted metal-dependent hydrolase, TIM-barrel fold</fullName>
    </submittedName>
    <submittedName>
        <fullName evidence="3">TIM-barrel fold metal-dependent hydrolase</fullName>
    </submittedName>
</protein>
<evidence type="ECO:0000313" key="3">
    <source>
        <dbReference type="EMBL" id="PXX11574.1"/>
    </source>
</evidence>
<dbReference type="GeneID" id="61306464"/>
<dbReference type="InterPro" id="IPR032466">
    <property type="entry name" value="Metal_Hydrolase"/>
</dbReference>
<dbReference type="PANTHER" id="PTHR43569">
    <property type="entry name" value="AMIDOHYDROLASE"/>
    <property type="match status" value="1"/>
</dbReference>
<reference evidence="3 6" key="2">
    <citation type="submission" date="2018-05" db="EMBL/GenBank/DDBJ databases">
        <title>Genomic Encyclopedia of Type Strains, Phase IV (KMG-V): Genome sequencing to study the core and pangenomes of soil and plant-associated prokaryotes.</title>
        <authorList>
            <person name="Whitman W."/>
        </authorList>
    </citation>
    <scope>NUCLEOTIDE SEQUENCE [LARGE SCALE GENOMIC DNA]</scope>
    <source>
        <strain evidence="3 6">SIr-6563</strain>
    </source>
</reference>
<accession>A0AAQ1GKG8</accession>
<evidence type="ECO:0000259" key="2">
    <source>
        <dbReference type="Pfam" id="PF04909"/>
    </source>
</evidence>
<feature type="domain" description="Amidohydrolase-related" evidence="2">
    <location>
        <begin position="6"/>
        <end position="280"/>
    </location>
</feature>
<dbReference type="Pfam" id="PF04909">
    <property type="entry name" value="Amidohydro_2"/>
    <property type="match status" value="1"/>
</dbReference>
<comment type="similarity">
    <text evidence="1">Belongs to the metallo-dependent hydrolases superfamily.</text>
</comment>
<dbReference type="EMBL" id="FNZM01000016">
    <property type="protein sequence ID" value="SEK07543.1"/>
    <property type="molecule type" value="Genomic_DNA"/>
</dbReference>
<sequence>MPGSIVDIHPHIISDDEGRYPPAPLFGKRSDWSKQRPTTVETLIAAMDAAGVGKAAVVHSSTTYGFDNRYVAESCARYPGRLVAVGSVDVLQPDAPQRIQEWVEQGLEGLRLFTGGSTKEFDPSELDDPRAFPAWELCADLGLPMCIQTGPVGIPQVRALAQRFPRVPIVLDHLARPDVTDGPPYAKSQSLFELAEYENIFLKLTPRIFGDVRKDAASAETFFPRVVEAFGAQRMAWGSNFPTSSGTLQEILATAQSGLQCLNAADRAWIFGKTALKLYPALHSHGAKAA</sequence>
<dbReference type="GO" id="GO:0016787">
    <property type="term" value="F:hydrolase activity"/>
    <property type="evidence" value="ECO:0007669"/>
    <property type="project" value="UniProtKB-KW"/>
</dbReference>
<evidence type="ECO:0000313" key="4">
    <source>
        <dbReference type="EMBL" id="SEK07543.1"/>
    </source>
</evidence>
<name>A0AAQ1GKG8_9BURK</name>
<dbReference type="SUPFAM" id="SSF51556">
    <property type="entry name" value="Metallo-dependent hydrolases"/>
    <property type="match status" value="1"/>
</dbReference>
<reference evidence="4 5" key="1">
    <citation type="submission" date="2016-10" db="EMBL/GenBank/DDBJ databases">
        <authorList>
            <person name="Varghese N."/>
            <person name="Submissions S."/>
        </authorList>
    </citation>
    <scope>NUCLEOTIDE SEQUENCE [LARGE SCALE GENOMIC DNA]</scope>
    <source>
        <strain evidence="4 5">LMG 22274</strain>
    </source>
</reference>
<dbReference type="RefSeq" id="WP_074986056.1">
    <property type="nucleotide sequence ID" value="NZ_CADFGN010000014.1"/>
</dbReference>
<proteinExistence type="inferred from homology"/>
<organism evidence="4 5">
    <name type="scientific">Paraburkholderia tropica</name>
    <dbReference type="NCBI Taxonomy" id="92647"/>
    <lineage>
        <taxon>Bacteria</taxon>
        <taxon>Pseudomonadati</taxon>
        <taxon>Pseudomonadota</taxon>
        <taxon>Betaproteobacteria</taxon>
        <taxon>Burkholderiales</taxon>
        <taxon>Burkholderiaceae</taxon>
        <taxon>Paraburkholderia</taxon>
    </lineage>
</organism>
<dbReference type="InterPro" id="IPR052350">
    <property type="entry name" value="Metallo-dep_Lactonases"/>
</dbReference>